<dbReference type="InterPro" id="IPR002052">
    <property type="entry name" value="DNA_methylase_N6_adenine_CS"/>
</dbReference>
<dbReference type="STRING" id="758820.SAMN00777080_1755"/>
<dbReference type="InterPro" id="IPR022882">
    <property type="entry name" value="tRNA_adenine-N6_MeTrfase"/>
</dbReference>
<evidence type="ECO:0000256" key="4">
    <source>
        <dbReference type="ARBA" id="ARBA00022691"/>
    </source>
</evidence>
<protein>
    <recommendedName>
        <fullName evidence="6">tRNA1(Val) (adenine(37)-N6)-methyltransferase</fullName>
        <ecNumber evidence="6">2.1.1.223</ecNumber>
    </recommendedName>
    <alternativeName>
        <fullName evidence="6">tRNA m6A37 methyltransferase</fullName>
    </alternativeName>
</protein>
<keyword evidence="1 6" id="KW-0963">Cytoplasm</keyword>
<keyword evidence="9" id="KW-1185">Reference proteome</keyword>
<dbReference type="GO" id="GO:0008033">
    <property type="term" value="P:tRNA processing"/>
    <property type="evidence" value="ECO:0007669"/>
    <property type="project" value="UniProtKB-UniRule"/>
</dbReference>
<dbReference type="EMBL" id="LT838813">
    <property type="protein sequence ID" value="SMD43174.1"/>
    <property type="molecule type" value="Genomic_DNA"/>
</dbReference>
<evidence type="ECO:0000259" key="7">
    <source>
        <dbReference type="Pfam" id="PF05175"/>
    </source>
</evidence>
<sequence length="237" mass="27172">MKNSSFQFKQFAVQQDKCAMKISTDGVILGAYAGQGNPKKILDIGAGTGVISLMLAQRFPEAMITGIEIDKDASKQASENIRNSPWNNRIRILNQSFQEFSKHHQDKFDLIVSNPPYFPNHLKTEDYQRNLAMHNDTLPFEELMAGIKSMMDQEATSWLILPPYQMEETNKIAEVLRLFAFEKLKIQDKPAKNIIRLIQGFSFLKKDLKISGLSIKDEDNKYSKVYSDLLKEFLIIF</sequence>
<dbReference type="PROSITE" id="PS00092">
    <property type="entry name" value="N6_MTASE"/>
    <property type="match status" value="1"/>
</dbReference>
<dbReference type="InterPro" id="IPR020596">
    <property type="entry name" value="rRNA_Ade_Mease_Trfase_CS"/>
</dbReference>
<feature type="domain" description="Methyltransferase small" evidence="7">
    <location>
        <begin position="39"/>
        <end position="121"/>
    </location>
</feature>
<dbReference type="GO" id="GO:0016430">
    <property type="term" value="F:tRNA (adenine-N6)-methyltransferase activity"/>
    <property type="evidence" value="ECO:0007669"/>
    <property type="project" value="UniProtKB-UniRule"/>
</dbReference>
<dbReference type="GO" id="GO:0003676">
    <property type="term" value="F:nucleic acid binding"/>
    <property type="evidence" value="ECO:0007669"/>
    <property type="project" value="InterPro"/>
</dbReference>
<dbReference type="Proteomes" id="UP000192333">
    <property type="component" value="Chromosome I"/>
</dbReference>
<keyword evidence="5 6" id="KW-0819">tRNA processing</keyword>
<dbReference type="PANTHER" id="PTHR47739">
    <property type="entry name" value="TRNA1(VAL) (ADENINE(37)-N6)-METHYLTRANSFERASE"/>
    <property type="match status" value="1"/>
</dbReference>
<dbReference type="Gene3D" id="3.40.50.150">
    <property type="entry name" value="Vaccinia Virus protein VP39"/>
    <property type="match status" value="1"/>
</dbReference>
<dbReference type="HAMAP" id="MF_01872">
    <property type="entry name" value="tRNA_methyltr_YfiC"/>
    <property type="match status" value="1"/>
</dbReference>
<gene>
    <name evidence="8" type="ORF">SAMN00777080_1755</name>
</gene>
<dbReference type="CDD" id="cd02440">
    <property type="entry name" value="AdoMet_MTases"/>
    <property type="match status" value="1"/>
</dbReference>
<comment type="similarity">
    <text evidence="6">Belongs to the methyltransferase superfamily. tRNA (adenine-N(6)-)-methyltransferase family.</text>
</comment>
<dbReference type="AlphaFoldDB" id="A0A1W2H327"/>
<evidence type="ECO:0000313" key="8">
    <source>
        <dbReference type="EMBL" id="SMD43174.1"/>
    </source>
</evidence>
<dbReference type="InterPro" id="IPR007848">
    <property type="entry name" value="Small_mtfrase_dom"/>
</dbReference>
<dbReference type="EC" id="2.1.1.223" evidence="6"/>
<evidence type="ECO:0000313" key="9">
    <source>
        <dbReference type="Proteomes" id="UP000192333"/>
    </source>
</evidence>
<comment type="function">
    <text evidence="6">Specifically methylates the adenine in position 37 of tRNA(1)(Val) (anticodon cmo5UAC).</text>
</comment>
<dbReference type="PANTHER" id="PTHR47739:SF1">
    <property type="entry name" value="TRNA1(VAL) (ADENINE(37)-N6)-METHYLTRANSFERASE"/>
    <property type="match status" value="1"/>
</dbReference>
<evidence type="ECO:0000256" key="2">
    <source>
        <dbReference type="ARBA" id="ARBA00022603"/>
    </source>
</evidence>
<name>A0A1W2H327_9BACT</name>
<accession>A0A1W2H327</accession>
<evidence type="ECO:0000256" key="1">
    <source>
        <dbReference type="ARBA" id="ARBA00022490"/>
    </source>
</evidence>
<evidence type="ECO:0000256" key="3">
    <source>
        <dbReference type="ARBA" id="ARBA00022679"/>
    </source>
</evidence>
<dbReference type="GO" id="GO:0005737">
    <property type="term" value="C:cytoplasm"/>
    <property type="evidence" value="ECO:0007669"/>
    <property type="project" value="UniProtKB-SubCell"/>
</dbReference>
<keyword evidence="3 6" id="KW-0808">Transferase</keyword>
<proteinExistence type="inferred from homology"/>
<reference evidence="9" key="1">
    <citation type="submission" date="2017-04" db="EMBL/GenBank/DDBJ databases">
        <authorList>
            <person name="Varghese N."/>
            <person name="Submissions S."/>
        </authorList>
    </citation>
    <scope>NUCLEOTIDE SEQUENCE [LARGE SCALE GENOMIC DNA]</scope>
    <source>
        <strain evidence="9">DSM 16537</strain>
    </source>
</reference>
<dbReference type="Pfam" id="PF05175">
    <property type="entry name" value="MTS"/>
    <property type="match status" value="1"/>
</dbReference>
<comment type="catalytic activity">
    <reaction evidence="6">
        <text>adenosine(37) in tRNA1(Val) + S-adenosyl-L-methionine = N(6)-methyladenosine(37) in tRNA1(Val) + S-adenosyl-L-homocysteine + H(+)</text>
        <dbReference type="Rhea" id="RHEA:43160"/>
        <dbReference type="Rhea" id="RHEA-COMP:10369"/>
        <dbReference type="Rhea" id="RHEA-COMP:10370"/>
        <dbReference type="ChEBI" id="CHEBI:15378"/>
        <dbReference type="ChEBI" id="CHEBI:57856"/>
        <dbReference type="ChEBI" id="CHEBI:59789"/>
        <dbReference type="ChEBI" id="CHEBI:74411"/>
        <dbReference type="ChEBI" id="CHEBI:74449"/>
        <dbReference type="EC" id="2.1.1.223"/>
    </reaction>
</comment>
<dbReference type="SUPFAM" id="SSF53335">
    <property type="entry name" value="S-adenosyl-L-methionine-dependent methyltransferases"/>
    <property type="match status" value="1"/>
</dbReference>
<dbReference type="InterPro" id="IPR029063">
    <property type="entry name" value="SAM-dependent_MTases_sf"/>
</dbReference>
<dbReference type="OrthoDB" id="5383291at2"/>
<evidence type="ECO:0000256" key="6">
    <source>
        <dbReference type="HAMAP-Rule" id="MF_01872"/>
    </source>
</evidence>
<dbReference type="PROSITE" id="PS01131">
    <property type="entry name" value="RRNA_A_DIMETH"/>
    <property type="match status" value="1"/>
</dbReference>
<comment type="subcellular location">
    <subcellularLocation>
        <location evidence="6">Cytoplasm</location>
    </subcellularLocation>
</comment>
<dbReference type="InterPro" id="IPR050210">
    <property type="entry name" value="tRNA_Adenine-N(6)_MTase"/>
</dbReference>
<organism evidence="8 9">
    <name type="scientific">Aquiflexum balticum DSM 16537</name>
    <dbReference type="NCBI Taxonomy" id="758820"/>
    <lineage>
        <taxon>Bacteria</taxon>
        <taxon>Pseudomonadati</taxon>
        <taxon>Bacteroidota</taxon>
        <taxon>Cytophagia</taxon>
        <taxon>Cytophagales</taxon>
        <taxon>Cyclobacteriaceae</taxon>
        <taxon>Aquiflexum</taxon>
    </lineage>
</organism>
<dbReference type="RefSeq" id="WP_084119912.1">
    <property type="nucleotide sequence ID" value="NZ_LT838813.1"/>
</dbReference>
<dbReference type="GO" id="GO:0000179">
    <property type="term" value="F:rRNA (adenine-N6,N6-)-dimethyltransferase activity"/>
    <property type="evidence" value="ECO:0007669"/>
    <property type="project" value="InterPro"/>
</dbReference>
<evidence type="ECO:0000256" key="5">
    <source>
        <dbReference type="ARBA" id="ARBA00022694"/>
    </source>
</evidence>
<keyword evidence="4 6" id="KW-0949">S-adenosyl-L-methionine</keyword>
<keyword evidence="2 6" id="KW-0489">Methyltransferase</keyword>